<keyword evidence="1" id="KW-0812">Transmembrane</keyword>
<dbReference type="Proteomes" id="UP000216188">
    <property type="component" value="Unassembled WGS sequence"/>
</dbReference>
<dbReference type="EMBL" id="NNRM01000043">
    <property type="protein sequence ID" value="OYR22741.1"/>
    <property type="molecule type" value="Genomic_DNA"/>
</dbReference>
<keyword evidence="3" id="KW-1185">Reference proteome</keyword>
<proteinExistence type="predicted"/>
<sequence length="43" mass="4861">MFLLQFVVGTLAGHFFFGPLIAIGGALWLGYQVYQTEKSYCSW</sequence>
<keyword evidence="1" id="KW-0472">Membrane</keyword>
<reference evidence="2 3" key="1">
    <citation type="submission" date="2017-07" db="EMBL/GenBank/DDBJ databases">
        <title>Phylogenetic study on the rhizospheric bacterium Ochrobactrum sp. A44.</title>
        <authorList>
            <person name="Krzyzanowska D.M."/>
            <person name="Ossowicki A."/>
            <person name="Rajewska M."/>
            <person name="Maciag T."/>
            <person name="Kaczynski Z."/>
            <person name="Czerwicka M."/>
            <person name="Jafra S."/>
        </authorList>
    </citation>
    <scope>NUCLEOTIDE SEQUENCE [LARGE SCALE GENOMIC DNA]</scope>
    <source>
        <strain evidence="2 3">CCUG 30717</strain>
    </source>
</reference>
<name>A0A256G7V0_9HYPH</name>
<accession>A0A256G7V0</accession>
<organism evidence="2 3">
    <name type="scientific">Brucella pseudogrignonensis</name>
    <dbReference type="NCBI Taxonomy" id="419475"/>
    <lineage>
        <taxon>Bacteria</taxon>
        <taxon>Pseudomonadati</taxon>
        <taxon>Pseudomonadota</taxon>
        <taxon>Alphaproteobacteria</taxon>
        <taxon>Hyphomicrobiales</taxon>
        <taxon>Brucellaceae</taxon>
        <taxon>Brucella/Ochrobactrum group</taxon>
        <taxon>Brucella</taxon>
    </lineage>
</organism>
<gene>
    <name evidence="2" type="ORF">CEV34_4133</name>
</gene>
<evidence type="ECO:0000313" key="3">
    <source>
        <dbReference type="Proteomes" id="UP000216188"/>
    </source>
</evidence>
<protein>
    <submittedName>
        <fullName evidence="2">Putative membrane protein</fullName>
    </submittedName>
</protein>
<evidence type="ECO:0000256" key="1">
    <source>
        <dbReference type="SAM" id="Phobius"/>
    </source>
</evidence>
<keyword evidence="1" id="KW-1133">Transmembrane helix</keyword>
<feature type="transmembrane region" description="Helical" evidence="1">
    <location>
        <begin position="6"/>
        <end position="29"/>
    </location>
</feature>
<evidence type="ECO:0000313" key="2">
    <source>
        <dbReference type="EMBL" id="OYR22741.1"/>
    </source>
</evidence>
<dbReference type="AlphaFoldDB" id="A0A256G7V0"/>
<comment type="caution">
    <text evidence="2">The sequence shown here is derived from an EMBL/GenBank/DDBJ whole genome shotgun (WGS) entry which is preliminary data.</text>
</comment>